<dbReference type="Proteomes" id="UP000515211">
    <property type="component" value="Chromosome 7"/>
</dbReference>
<evidence type="ECO:0000256" key="6">
    <source>
        <dbReference type="SAM" id="MobiDB-lite"/>
    </source>
</evidence>
<dbReference type="CDD" id="cd04481">
    <property type="entry name" value="RPA1_DBD_B_like"/>
    <property type="match status" value="1"/>
</dbReference>
<feature type="region of interest" description="Disordered" evidence="6">
    <location>
        <begin position="417"/>
        <end position="440"/>
    </location>
</feature>
<dbReference type="SUPFAM" id="SSF50249">
    <property type="entry name" value="Nucleic acid-binding proteins"/>
    <property type="match status" value="3"/>
</dbReference>
<dbReference type="CDD" id="cd04476">
    <property type="entry name" value="RPA1_DBD_C"/>
    <property type="match status" value="1"/>
</dbReference>
<keyword evidence="9" id="KW-1185">Reference proteome</keyword>
<keyword evidence="4" id="KW-0862">Zinc</keyword>
<reference evidence="10" key="2">
    <citation type="submission" date="2025-08" db="UniProtKB">
        <authorList>
            <consortium name="RefSeq"/>
        </authorList>
    </citation>
    <scope>IDENTIFICATION</scope>
    <source>
        <tissue evidence="10">Whole plant</tissue>
    </source>
</reference>
<evidence type="ECO:0000256" key="3">
    <source>
        <dbReference type="ARBA" id="ARBA00022771"/>
    </source>
</evidence>
<evidence type="ECO:0000256" key="4">
    <source>
        <dbReference type="ARBA" id="ARBA00022833"/>
    </source>
</evidence>
<dbReference type="KEGG" id="adu:110273889"/>
<evidence type="ECO:0000313" key="10">
    <source>
        <dbReference type="RefSeq" id="XP_052107745.1"/>
    </source>
</evidence>
<dbReference type="GO" id="GO:0008270">
    <property type="term" value="F:zinc ion binding"/>
    <property type="evidence" value="ECO:0007669"/>
    <property type="project" value="UniProtKB-KW"/>
</dbReference>
<dbReference type="GeneID" id="110273889"/>
<protein>
    <submittedName>
        <fullName evidence="10">Replication factor A protein 1-like</fullName>
    </submittedName>
</protein>
<dbReference type="RefSeq" id="XP_052107745.1">
    <property type="nucleotide sequence ID" value="XM_052251785.1"/>
</dbReference>
<dbReference type="Gene3D" id="2.40.50.140">
    <property type="entry name" value="Nucleic acid-binding proteins"/>
    <property type="match status" value="3"/>
</dbReference>
<reference evidence="9" key="1">
    <citation type="journal article" date="2016" name="Nat. Genet.">
        <title>The genome sequences of Arachis duranensis and Arachis ipaensis, the diploid ancestors of cultivated peanut.</title>
        <authorList>
            <person name="Bertioli D.J."/>
            <person name="Cannon S.B."/>
            <person name="Froenicke L."/>
            <person name="Huang G."/>
            <person name="Farmer A.D."/>
            <person name="Cannon E.K."/>
            <person name="Liu X."/>
            <person name="Gao D."/>
            <person name="Clevenger J."/>
            <person name="Dash S."/>
            <person name="Ren L."/>
            <person name="Moretzsohn M.C."/>
            <person name="Shirasawa K."/>
            <person name="Huang W."/>
            <person name="Vidigal B."/>
            <person name="Abernathy B."/>
            <person name="Chu Y."/>
            <person name="Niederhuth C.E."/>
            <person name="Umale P."/>
            <person name="Araujo A.C."/>
            <person name="Kozik A."/>
            <person name="Kim K.D."/>
            <person name="Burow M.D."/>
            <person name="Varshney R.K."/>
            <person name="Wang X."/>
            <person name="Zhang X."/>
            <person name="Barkley N."/>
            <person name="Guimaraes P.M."/>
            <person name="Isobe S."/>
            <person name="Guo B."/>
            <person name="Liao B."/>
            <person name="Stalker H.T."/>
            <person name="Schmitz R.J."/>
            <person name="Scheffler B.E."/>
            <person name="Leal-Bertioli S.C."/>
            <person name="Xun X."/>
            <person name="Jackson S.A."/>
            <person name="Michelmore R."/>
            <person name="Ozias-Akins P."/>
        </authorList>
    </citation>
    <scope>NUCLEOTIDE SEQUENCE [LARGE SCALE GENOMIC DNA]</scope>
    <source>
        <strain evidence="9">cv. V14167</strain>
    </source>
</reference>
<evidence type="ECO:0000256" key="1">
    <source>
        <dbReference type="ARBA" id="ARBA00005690"/>
    </source>
</evidence>
<feature type="region of interest" description="Disordered" evidence="6">
    <location>
        <begin position="466"/>
        <end position="490"/>
    </location>
</feature>
<dbReference type="Pfam" id="PF08646">
    <property type="entry name" value="Rep_fac-A_C"/>
    <property type="match status" value="1"/>
</dbReference>
<dbReference type="InterPro" id="IPR012340">
    <property type="entry name" value="NA-bd_OB-fold"/>
</dbReference>
<feature type="domain" description="Replication factor A C-terminal" evidence="8">
    <location>
        <begin position="253"/>
        <end position="386"/>
    </location>
</feature>
<organism evidence="9 10">
    <name type="scientific">Arachis duranensis</name>
    <name type="common">Wild peanut</name>
    <dbReference type="NCBI Taxonomy" id="130453"/>
    <lineage>
        <taxon>Eukaryota</taxon>
        <taxon>Viridiplantae</taxon>
        <taxon>Streptophyta</taxon>
        <taxon>Embryophyta</taxon>
        <taxon>Tracheophyta</taxon>
        <taxon>Spermatophyta</taxon>
        <taxon>Magnoliopsida</taxon>
        <taxon>eudicotyledons</taxon>
        <taxon>Gunneridae</taxon>
        <taxon>Pentapetalae</taxon>
        <taxon>rosids</taxon>
        <taxon>fabids</taxon>
        <taxon>Fabales</taxon>
        <taxon>Fabaceae</taxon>
        <taxon>Papilionoideae</taxon>
        <taxon>50 kb inversion clade</taxon>
        <taxon>dalbergioids sensu lato</taxon>
        <taxon>Dalbergieae</taxon>
        <taxon>Pterocarpus clade</taxon>
        <taxon>Arachis</taxon>
    </lineage>
</organism>
<keyword evidence="2" id="KW-0479">Metal-binding</keyword>
<name>A0A9C6T0V4_ARADU</name>
<proteinExistence type="inferred from homology"/>
<keyword evidence="3" id="KW-0863">Zinc-finger</keyword>
<dbReference type="PANTHER" id="PTHR47165:SF4">
    <property type="entry name" value="OS03G0429900 PROTEIN"/>
    <property type="match status" value="1"/>
</dbReference>
<dbReference type="Pfam" id="PF02721">
    <property type="entry name" value="DUF223"/>
    <property type="match status" value="1"/>
</dbReference>
<gene>
    <name evidence="10" type="primary">LOC110273889</name>
</gene>
<dbReference type="AlphaFoldDB" id="A0A9C6T0V4"/>
<sequence>MLELVVMDHLGDRIQCSIRNHQRRQFEHEVSEGSIYTISNFTVSSNDLKYKATNHASRIYFKRDTQVRMVQDPTFPQHVFRFMPNELILNHTNAQSHLIDVIGLLTAKGDIIEFTKNGKKCIYIVIELDDMQGKGKIRCTLWEEFATQLVKHMEEQPTTEYILILQFAKFNLFKGTMGISNTNHNSIMHINADFQEVKDFRKSLIMSGVPSANQLTQIVAEPAYSLEEDLINNSIYKPISELKETFEAGTFVTIGTVIAIDPKNGWWYKSCKQCFTSLREAENSYHCAKCNSHPLTHTPRYSINMKVADDTDTAIFLLYDKEASRYLGISASDLRLAQLTRGGVHEEYPTELNALVGKKFLFKLIVKMEDVNAFQPCKIVVAKLCEEDTIMNKFLEKNNICEQSVGVENSELLSMNTDSAETPKDTSAPSTENSMEVPLDAFSTPKSKIITGGWSKKLIDVYPEDLDASSSKRRKATNGDKATLAKEHHD</sequence>
<dbReference type="InterPro" id="IPR047192">
    <property type="entry name" value="Euk_RPA1_DBD_C"/>
</dbReference>
<evidence type="ECO:0000256" key="2">
    <source>
        <dbReference type="ARBA" id="ARBA00022723"/>
    </source>
</evidence>
<dbReference type="CDD" id="cd04480">
    <property type="entry name" value="RPA1_DBD_A_like"/>
    <property type="match status" value="1"/>
</dbReference>
<dbReference type="InterPro" id="IPR013955">
    <property type="entry name" value="Rep_factor-A_C"/>
</dbReference>
<evidence type="ECO:0000313" key="9">
    <source>
        <dbReference type="Proteomes" id="UP000515211"/>
    </source>
</evidence>
<evidence type="ECO:0000259" key="8">
    <source>
        <dbReference type="Pfam" id="PF08646"/>
    </source>
</evidence>
<feature type="domain" description="Replication protein A 70 kDa DNA-binding subunit B/D first OB fold" evidence="7">
    <location>
        <begin position="2"/>
        <end position="68"/>
    </location>
</feature>
<keyword evidence="5" id="KW-0238">DNA-binding</keyword>
<accession>A0A9C6T0V4</accession>
<evidence type="ECO:0000259" key="7">
    <source>
        <dbReference type="Pfam" id="PF02721"/>
    </source>
</evidence>
<feature type="compositionally biased region" description="Polar residues" evidence="6">
    <location>
        <begin position="417"/>
        <end position="434"/>
    </location>
</feature>
<dbReference type="GO" id="GO:0003677">
    <property type="term" value="F:DNA binding"/>
    <property type="evidence" value="ECO:0007669"/>
    <property type="project" value="UniProtKB-KW"/>
</dbReference>
<dbReference type="InterPro" id="IPR003871">
    <property type="entry name" value="RFA1B/D_OB_1st"/>
</dbReference>
<dbReference type="PANTHER" id="PTHR47165">
    <property type="entry name" value="OS03G0429900 PROTEIN"/>
    <property type="match status" value="1"/>
</dbReference>
<comment type="similarity">
    <text evidence="1">Belongs to the replication factor A protein 1 family.</text>
</comment>
<evidence type="ECO:0000256" key="5">
    <source>
        <dbReference type="ARBA" id="ARBA00023125"/>
    </source>
</evidence>